<name>A0A6A0H7U2_HYAAZ</name>
<dbReference type="OrthoDB" id="6358166at2759"/>
<dbReference type="GO" id="GO:0005576">
    <property type="term" value="C:extracellular region"/>
    <property type="evidence" value="ECO:0007669"/>
    <property type="project" value="InterPro"/>
</dbReference>
<dbReference type="Proteomes" id="UP000711488">
    <property type="component" value="Unassembled WGS sequence"/>
</dbReference>
<dbReference type="InterPro" id="IPR036645">
    <property type="entry name" value="Elafin-like_sf"/>
</dbReference>
<protein>
    <recommendedName>
        <fullName evidence="1">WAP domain-containing protein</fullName>
    </recommendedName>
</protein>
<dbReference type="SUPFAM" id="SSF57256">
    <property type="entry name" value="Elafin-like"/>
    <property type="match status" value="1"/>
</dbReference>
<reference evidence="2" key="3">
    <citation type="submission" date="2019-06" db="EMBL/GenBank/DDBJ databases">
        <authorList>
            <person name="Poynton C."/>
            <person name="Hasenbein S."/>
            <person name="Benoit J.B."/>
            <person name="Sepulveda M.S."/>
            <person name="Poelchau M.F."/>
            <person name="Murali S.C."/>
            <person name="Chen S."/>
            <person name="Glastad K.M."/>
            <person name="Werren J.H."/>
            <person name="Vineis J.H."/>
            <person name="Bowen J.L."/>
            <person name="Friedrich M."/>
            <person name="Jones J."/>
            <person name="Robertson H.M."/>
            <person name="Feyereisen R."/>
            <person name="Mechler-Hickson A."/>
            <person name="Mathers N."/>
            <person name="Lee C.E."/>
            <person name="Colbourne J.K."/>
            <person name="Biales A."/>
            <person name="Johnston J.S."/>
            <person name="Wellborn G.A."/>
            <person name="Rosendale A.J."/>
            <person name="Cridge A.G."/>
            <person name="Munoz-Torres M.C."/>
            <person name="Bain P.A."/>
            <person name="Manny A.R."/>
            <person name="Major K.M."/>
            <person name="Lambert F.N."/>
            <person name="Vulpe C.D."/>
            <person name="Tuck P."/>
            <person name="Blalock B.J."/>
            <person name="Lin Y.-Y."/>
            <person name="Smith M.E."/>
            <person name="Ochoa-Acuna H."/>
            <person name="Chen M.-J.M."/>
            <person name="Childers C.P."/>
            <person name="Qu J."/>
            <person name="Dugan S."/>
            <person name="Lee S.L."/>
            <person name="Chao H."/>
            <person name="Dinh H."/>
            <person name="Han Y."/>
            <person name="Doddapaneni H."/>
            <person name="Worley K.C."/>
            <person name="Muzny D.M."/>
            <person name="Gibbs R.A."/>
            <person name="Richards S."/>
        </authorList>
    </citation>
    <scope>NUCLEOTIDE SEQUENCE</scope>
    <source>
        <strain evidence="2">HAZT.00-mixed</strain>
        <tissue evidence="2">Whole organism</tissue>
    </source>
</reference>
<dbReference type="GO" id="GO:0030414">
    <property type="term" value="F:peptidase inhibitor activity"/>
    <property type="evidence" value="ECO:0007669"/>
    <property type="project" value="InterPro"/>
</dbReference>
<accession>A0A6A0H7U2</accession>
<feature type="non-terminal residue" evidence="2">
    <location>
        <position position="1"/>
    </location>
</feature>
<dbReference type="AlphaFoldDB" id="A0A6A0H7U2"/>
<reference evidence="2" key="1">
    <citation type="submission" date="2014-08" db="EMBL/GenBank/DDBJ databases">
        <authorList>
            <person name="Murali S."/>
            <person name="Richards S."/>
            <person name="Bandaranaike D."/>
            <person name="Bellair M."/>
            <person name="Blankenburg K."/>
            <person name="Chao H."/>
            <person name="Dinh H."/>
            <person name="Doddapaneni H."/>
            <person name="Dugan-Rocha S."/>
            <person name="Elkadiri S."/>
            <person name="Gnanaolivu R."/>
            <person name="Hughes D."/>
            <person name="Lee S."/>
            <person name="Li M."/>
            <person name="Ming W."/>
            <person name="Munidasa M."/>
            <person name="Muniz J."/>
            <person name="Nguyen L."/>
            <person name="Osuji N."/>
            <person name="Pu L.-L."/>
            <person name="Puazo M."/>
            <person name="Skinner E."/>
            <person name="Qu C."/>
            <person name="Quiroz J."/>
            <person name="Raj R."/>
            <person name="Weissenberger G."/>
            <person name="Xin Y."/>
            <person name="Zou X."/>
            <person name="Han Y."/>
            <person name="Worley K."/>
            <person name="Muzny D."/>
            <person name="Gibbs R."/>
        </authorList>
    </citation>
    <scope>NUCLEOTIDE SEQUENCE</scope>
    <source>
        <strain evidence="2">HAZT.00-mixed</strain>
        <tissue evidence="2">Whole organism</tissue>
    </source>
</reference>
<gene>
    <name evidence="2" type="ORF">HAZT_HAZT004128</name>
</gene>
<comment type="caution">
    <text evidence="2">The sequence shown here is derived from an EMBL/GenBank/DDBJ whole genome shotgun (WGS) entry which is preliminary data.</text>
</comment>
<reference evidence="2" key="2">
    <citation type="journal article" date="2018" name="Environ. Sci. Technol.">
        <title>The Toxicogenome of Hyalella azteca: A Model for Sediment Ecotoxicology and Evolutionary Toxicology.</title>
        <authorList>
            <person name="Poynton H.C."/>
            <person name="Hasenbein S."/>
            <person name="Benoit J.B."/>
            <person name="Sepulveda M.S."/>
            <person name="Poelchau M.F."/>
            <person name="Hughes D.S.T."/>
            <person name="Murali S.C."/>
            <person name="Chen S."/>
            <person name="Glastad K.M."/>
            <person name="Goodisman M.A.D."/>
            <person name="Werren J.H."/>
            <person name="Vineis J.H."/>
            <person name="Bowen J.L."/>
            <person name="Friedrich M."/>
            <person name="Jones J."/>
            <person name="Robertson H.M."/>
            <person name="Feyereisen R."/>
            <person name="Mechler-Hickson A."/>
            <person name="Mathers N."/>
            <person name="Lee C.E."/>
            <person name="Colbourne J.K."/>
            <person name="Biales A."/>
            <person name="Johnston J.S."/>
            <person name="Wellborn G.A."/>
            <person name="Rosendale A.J."/>
            <person name="Cridge A.G."/>
            <person name="Munoz-Torres M.C."/>
            <person name="Bain P.A."/>
            <person name="Manny A.R."/>
            <person name="Major K.M."/>
            <person name="Lambert F.N."/>
            <person name="Vulpe C.D."/>
            <person name="Tuck P."/>
            <person name="Blalock B.J."/>
            <person name="Lin Y.Y."/>
            <person name="Smith M.E."/>
            <person name="Ochoa-Acuna H."/>
            <person name="Chen M.M."/>
            <person name="Childers C.P."/>
            <person name="Qu J."/>
            <person name="Dugan S."/>
            <person name="Lee S.L."/>
            <person name="Chao H."/>
            <person name="Dinh H."/>
            <person name="Han Y."/>
            <person name="Doddapaneni H."/>
            <person name="Worley K.C."/>
            <person name="Muzny D.M."/>
            <person name="Gibbs R.A."/>
            <person name="Richards S."/>
        </authorList>
    </citation>
    <scope>NUCLEOTIDE SEQUENCE</scope>
    <source>
        <strain evidence="2">HAZT.00-mixed</strain>
        <tissue evidence="2">Whole organism</tissue>
    </source>
</reference>
<dbReference type="PROSITE" id="PS51390">
    <property type="entry name" value="WAP"/>
    <property type="match status" value="1"/>
</dbReference>
<proteinExistence type="predicted"/>
<sequence>HTRVRRDYLSDYTDPIQGLYNPYNTEDFSNFNAPGNRFQSYSDASGFDFNGNNHYVYPETVKCRYWCLGPHGEPYCCESTKDPISTRVGVKTGHCPTVRSALFVACVLVVSAQGQQEAKKTQTRGNFGGGGFGGGFGGGGVFPGGGFPGAGIGGGFPGGPGGFVQPTGFPGGSVGGPSIGLGSSGCRYWCKTPEGQAYCCESANQPPSHPVAAIVDKPGLCPPVRAVCPLRSNFGPPQPCSKHGDCFNADRCCFDRCLGEHVCKPPVYQ</sequence>
<evidence type="ECO:0000313" key="2">
    <source>
        <dbReference type="EMBL" id="KAA0200687.1"/>
    </source>
</evidence>
<dbReference type="EMBL" id="JQDR03006127">
    <property type="protein sequence ID" value="KAA0200687.1"/>
    <property type="molecule type" value="Genomic_DNA"/>
</dbReference>
<feature type="domain" description="WAP" evidence="1">
    <location>
        <begin position="214"/>
        <end position="267"/>
    </location>
</feature>
<evidence type="ECO:0000259" key="1">
    <source>
        <dbReference type="PROSITE" id="PS51390"/>
    </source>
</evidence>
<dbReference type="InterPro" id="IPR008197">
    <property type="entry name" value="WAP_dom"/>
</dbReference>
<organism evidence="2">
    <name type="scientific">Hyalella azteca</name>
    <name type="common">Amphipod</name>
    <dbReference type="NCBI Taxonomy" id="294128"/>
    <lineage>
        <taxon>Eukaryota</taxon>
        <taxon>Metazoa</taxon>
        <taxon>Ecdysozoa</taxon>
        <taxon>Arthropoda</taxon>
        <taxon>Crustacea</taxon>
        <taxon>Multicrustacea</taxon>
        <taxon>Malacostraca</taxon>
        <taxon>Eumalacostraca</taxon>
        <taxon>Peracarida</taxon>
        <taxon>Amphipoda</taxon>
        <taxon>Senticaudata</taxon>
        <taxon>Talitrida</taxon>
        <taxon>Talitroidea</taxon>
        <taxon>Hyalellidae</taxon>
        <taxon>Hyalella</taxon>
    </lineage>
</organism>